<evidence type="ECO:0000313" key="7">
    <source>
        <dbReference type="Proteomes" id="UP001190700"/>
    </source>
</evidence>
<sequence length="697" mass="79168">MGSLTTSPAEQLIHFGKKLNSASIGKDALIELLQKVEKSLQQIPDAQPETLDTVKGALIKQSVLRHKDKTVRALATACLGHVFRICAPETPYEDDALKAIFQAFFDLLANLKERDPLIFSCAHDLLQSIAKYKIFLLMLDLDDEKDFLITLFKTLFEATTDFNFNTIYGDVLEVLHGVLCESEEEYAEVLDSMLQPLLSPHKDTHPAAYRLAKALLQRSESILQQRIQRYFLDVLDKDEVVESELQGDYHELIYEVFVTCPEILLPIIPRLQGELQVDDEATRLAAVALVGRLLRIPDMHVELSYRRLYVEFLKRFVDRQPAVRLAMLDWAQDFLNECFDACHAEIFTPIQARLLDPEERIRIRACALLCEVHITSPEIVPLVCLKAVSERLRDKRLSVRTAVLQQLANVFRAHCIQYVGSKRIPQDGGEGLEWIPGKILRCCGDPELRHSAVEPILAFHLFPAKLSVDVRMKIWALTYAHADQWTDKSLQYLLRAKSRLQQELATYLELRSEIREAARSKKREDSNLASQLAERLQALAASFQDPSKAIEQLKKMHDLKDELIFSSLQRLLDPANDTQTLLNEREEILKRISSSTAQDRGLFEFMKLLVTKAALVFFSCQHVRAGLKLIRGGLDKVSTQATKVLLEATLTLLKNIARSFPALFATSMTDLHLILKTLPDTSWFQTLPDISPFTDSA</sequence>
<dbReference type="InterPro" id="IPR011989">
    <property type="entry name" value="ARM-like"/>
</dbReference>
<dbReference type="AlphaFoldDB" id="A0AAE0BQ44"/>
<keyword evidence="3" id="KW-0498">Mitosis</keyword>
<organism evidence="6 7">
    <name type="scientific">Cymbomonas tetramitiformis</name>
    <dbReference type="NCBI Taxonomy" id="36881"/>
    <lineage>
        <taxon>Eukaryota</taxon>
        <taxon>Viridiplantae</taxon>
        <taxon>Chlorophyta</taxon>
        <taxon>Pyramimonadophyceae</taxon>
        <taxon>Pyramimonadales</taxon>
        <taxon>Pyramimonadaceae</taxon>
        <taxon>Cymbomonas</taxon>
    </lineage>
</organism>
<evidence type="ECO:0000256" key="3">
    <source>
        <dbReference type="ARBA" id="ARBA00022776"/>
    </source>
</evidence>
<gene>
    <name evidence="6" type="ORF">CYMTET_50281</name>
</gene>
<dbReference type="SUPFAM" id="SSF48371">
    <property type="entry name" value="ARM repeat"/>
    <property type="match status" value="1"/>
</dbReference>
<evidence type="ECO:0000256" key="5">
    <source>
        <dbReference type="ARBA" id="ARBA00023306"/>
    </source>
</evidence>
<dbReference type="EMBL" id="LGRX02033811">
    <property type="protein sequence ID" value="KAK3239824.1"/>
    <property type="molecule type" value="Genomic_DNA"/>
</dbReference>
<name>A0AAE0BQ44_9CHLO</name>
<accession>A0AAE0BQ44</accession>
<dbReference type="GO" id="GO:0051301">
    <property type="term" value="P:cell division"/>
    <property type="evidence" value="ECO:0007669"/>
    <property type="project" value="UniProtKB-KW"/>
</dbReference>
<reference evidence="6 7" key="1">
    <citation type="journal article" date="2015" name="Genome Biol. Evol.">
        <title>Comparative Genomics of a Bacterivorous Green Alga Reveals Evolutionary Causalities and Consequences of Phago-Mixotrophic Mode of Nutrition.</title>
        <authorList>
            <person name="Burns J.A."/>
            <person name="Paasch A."/>
            <person name="Narechania A."/>
            <person name="Kim E."/>
        </authorList>
    </citation>
    <scope>NUCLEOTIDE SEQUENCE [LARGE SCALE GENOMIC DNA]</scope>
    <source>
        <strain evidence="6 7">PLY_AMNH</strain>
    </source>
</reference>
<keyword evidence="2" id="KW-0132">Cell division</keyword>
<keyword evidence="7" id="KW-1185">Reference proteome</keyword>
<dbReference type="GO" id="GO:0035825">
    <property type="term" value="P:homologous recombination"/>
    <property type="evidence" value="ECO:0007669"/>
    <property type="project" value="UniProtKB-ARBA"/>
</dbReference>
<dbReference type="Proteomes" id="UP001190700">
    <property type="component" value="Unassembled WGS sequence"/>
</dbReference>
<dbReference type="CDD" id="cd19953">
    <property type="entry name" value="PDS5"/>
    <property type="match status" value="1"/>
</dbReference>
<dbReference type="PANTHER" id="PTHR12663:SF0">
    <property type="entry name" value="PRECOCIOUS DISSOCIATION OF SISTERS 5, ISOFORM A"/>
    <property type="match status" value="1"/>
</dbReference>
<protein>
    <submittedName>
        <fullName evidence="6">Uncharacterized protein</fullName>
    </submittedName>
</protein>
<evidence type="ECO:0000313" key="6">
    <source>
        <dbReference type="EMBL" id="KAK3239824.1"/>
    </source>
</evidence>
<dbReference type="InterPro" id="IPR039776">
    <property type="entry name" value="Pds5"/>
</dbReference>
<dbReference type="InterPro" id="IPR016024">
    <property type="entry name" value="ARM-type_fold"/>
</dbReference>
<dbReference type="GO" id="GO:0000785">
    <property type="term" value="C:chromatin"/>
    <property type="evidence" value="ECO:0007669"/>
    <property type="project" value="TreeGrafter"/>
</dbReference>
<dbReference type="Gene3D" id="1.25.10.10">
    <property type="entry name" value="Leucine-rich Repeat Variant"/>
    <property type="match status" value="1"/>
</dbReference>
<evidence type="ECO:0000256" key="1">
    <source>
        <dbReference type="ARBA" id="ARBA00004123"/>
    </source>
</evidence>
<keyword evidence="5" id="KW-0131">Cell cycle</keyword>
<dbReference type="PANTHER" id="PTHR12663">
    <property type="entry name" value="ANDROGEN INDUCED INHIBITOR OF PROLIFERATION AS3 / PDS5-RELATED"/>
    <property type="match status" value="1"/>
</dbReference>
<dbReference type="GO" id="GO:0007064">
    <property type="term" value="P:mitotic sister chromatid cohesion"/>
    <property type="evidence" value="ECO:0007669"/>
    <property type="project" value="InterPro"/>
</dbReference>
<evidence type="ECO:0000256" key="4">
    <source>
        <dbReference type="ARBA" id="ARBA00023242"/>
    </source>
</evidence>
<dbReference type="GO" id="GO:0006281">
    <property type="term" value="P:DNA repair"/>
    <property type="evidence" value="ECO:0007669"/>
    <property type="project" value="TreeGrafter"/>
</dbReference>
<dbReference type="Pfam" id="PF20168">
    <property type="entry name" value="PDS5"/>
    <property type="match status" value="1"/>
</dbReference>
<proteinExistence type="predicted"/>
<keyword evidence="4" id="KW-0539">Nucleus</keyword>
<comment type="caution">
    <text evidence="6">The sequence shown here is derived from an EMBL/GenBank/DDBJ whole genome shotgun (WGS) entry which is preliminary data.</text>
</comment>
<dbReference type="GO" id="GO:0005634">
    <property type="term" value="C:nucleus"/>
    <property type="evidence" value="ECO:0007669"/>
    <property type="project" value="UniProtKB-SubCell"/>
</dbReference>
<evidence type="ECO:0000256" key="2">
    <source>
        <dbReference type="ARBA" id="ARBA00022618"/>
    </source>
</evidence>
<comment type="subcellular location">
    <subcellularLocation>
        <location evidence="1">Nucleus</location>
    </subcellularLocation>
</comment>